<dbReference type="GO" id="GO:0030655">
    <property type="term" value="P:beta-lactam antibiotic catabolic process"/>
    <property type="evidence" value="ECO:0007669"/>
    <property type="project" value="InterPro"/>
</dbReference>
<evidence type="ECO:0000256" key="8">
    <source>
        <dbReference type="PIRSR" id="PIRSR618044-2"/>
    </source>
</evidence>
<protein>
    <recommendedName>
        <fullName evidence="10">Peptidase S11 D-alanyl-D-alanine carboxypeptidase A N-terminal domain-containing protein</fullName>
    </recommendedName>
</protein>
<dbReference type="GO" id="GO:0009252">
    <property type="term" value="P:peptidoglycan biosynthetic process"/>
    <property type="evidence" value="ECO:0007669"/>
    <property type="project" value="UniProtKB-KW"/>
</dbReference>
<dbReference type="InterPro" id="IPR018044">
    <property type="entry name" value="Peptidase_S11"/>
</dbReference>
<evidence type="ECO:0000256" key="9">
    <source>
        <dbReference type="RuleBase" id="RU004016"/>
    </source>
</evidence>
<dbReference type="AlphaFoldDB" id="A0A1G1ZIH0"/>
<comment type="similarity">
    <text evidence="1 9">Belongs to the peptidase S11 family.</text>
</comment>
<feature type="active site" evidence="7">
    <location>
        <position position="175"/>
    </location>
</feature>
<evidence type="ECO:0000313" key="11">
    <source>
        <dbReference type="EMBL" id="OGY64372.1"/>
    </source>
</evidence>
<keyword evidence="5" id="KW-0573">Peptidoglycan synthesis</keyword>
<evidence type="ECO:0000256" key="2">
    <source>
        <dbReference type="ARBA" id="ARBA00022729"/>
    </source>
</evidence>
<organism evidence="11 12">
    <name type="scientific">Candidatus Harrisonbacteria bacterium RIFCSPHIGHO2_02_FULL_42_16</name>
    <dbReference type="NCBI Taxonomy" id="1798404"/>
    <lineage>
        <taxon>Bacteria</taxon>
        <taxon>Candidatus Harrisoniibacteriota</taxon>
    </lineage>
</organism>
<dbReference type="InterPro" id="IPR000871">
    <property type="entry name" value="Beta-lactam_class-A"/>
</dbReference>
<evidence type="ECO:0000313" key="12">
    <source>
        <dbReference type="Proteomes" id="UP000177960"/>
    </source>
</evidence>
<reference evidence="11 12" key="1">
    <citation type="journal article" date="2016" name="Nat. Commun.">
        <title>Thousands of microbial genomes shed light on interconnected biogeochemical processes in an aquifer system.</title>
        <authorList>
            <person name="Anantharaman K."/>
            <person name="Brown C.T."/>
            <person name="Hug L.A."/>
            <person name="Sharon I."/>
            <person name="Castelle C.J."/>
            <person name="Probst A.J."/>
            <person name="Thomas B.C."/>
            <person name="Singh A."/>
            <person name="Wilkins M.J."/>
            <person name="Karaoz U."/>
            <person name="Brodie E.L."/>
            <person name="Williams K.H."/>
            <person name="Hubbard S.S."/>
            <person name="Banfield J.F."/>
        </authorList>
    </citation>
    <scope>NUCLEOTIDE SEQUENCE [LARGE SCALE GENOMIC DNA]</scope>
</reference>
<evidence type="ECO:0000256" key="6">
    <source>
        <dbReference type="ARBA" id="ARBA00023316"/>
    </source>
</evidence>
<dbReference type="Pfam" id="PF00768">
    <property type="entry name" value="Peptidase_S11"/>
    <property type="match status" value="1"/>
</dbReference>
<sequence>MKENQLKIIFAAVMVLLAVFSKIGRDIPEKNNLQEAMRNSSFYAANNLGVTRPDVNLKKTAPHMESGTALTSQFQESIPYRKNWEISEPDLKIKAGIAKDLTTGTEFYILNPYDRWPIASLTKLMTAIIAIEEVGINKKTIISEYAVNSEGVAGNLKAGEQYSVSDLLKTMLAVSSNDAAVAIAEFYGTENFIEKMRLKASALNMFQTSFSDTTGLSFLNQSNIEDLIKLIQYIYKNHPSVFGITAQKKVRIFEESGRIEKELLNINFFASSRTDFLGGKTGFIEESGSNLISLFRHEGHDILIIVLGTNDRFGQTDLLYNWVKEAYGF</sequence>
<keyword evidence="4" id="KW-0133">Cell shape</keyword>
<dbReference type="PRINTS" id="PR00725">
    <property type="entry name" value="DADACBPTASE1"/>
</dbReference>
<dbReference type="SUPFAM" id="SSF56601">
    <property type="entry name" value="beta-lactamase/transpeptidase-like"/>
    <property type="match status" value="1"/>
</dbReference>
<evidence type="ECO:0000256" key="1">
    <source>
        <dbReference type="ARBA" id="ARBA00007164"/>
    </source>
</evidence>
<accession>A0A1G1ZIH0</accession>
<name>A0A1G1ZIH0_9BACT</name>
<dbReference type="GO" id="GO:0071555">
    <property type="term" value="P:cell wall organization"/>
    <property type="evidence" value="ECO:0007669"/>
    <property type="project" value="UniProtKB-KW"/>
</dbReference>
<dbReference type="STRING" id="1798404.A3B92_02455"/>
<dbReference type="InterPro" id="IPR012338">
    <property type="entry name" value="Beta-lactam/transpept-like"/>
</dbReference>
<feature type="active site" description="Proton acceptor" evidence="7">
    <location>
        <position position="123"/>
    </location>
</feature>
<dbReference type="GO" id="GO:0046677">
    <property type="term" value="P:response to antibiotic"/>
    <property type="evidence" value="ECO:0007669"/>
    <property type="project" value="InterPro"/>
</dbReference>
<dbReference type="Proteomes" id="UP000177960">
    <property type="component" value="Unassembled WGS sequence"/>
</dbReference>
<keyword evidence="2" id="KW-0732">Signal</keyword>
<evidence type="ECO:0000256" key="5">
    <source>
        <dbReference type="ARBA" id="ARBA00022984"/>
    </source>
</evidence>
<evidence type="ECO:0000259" key="10">
    <source>
        <dbReference type="Pfam" id="PF00768"/>
    </source>
</evidence>
<keyword evidence="3" id="KW-0378">Hydrolase</keyword>
<evidence type="ECO:0000256" key="4">
    <source>
        <dbReference type="ARBA" id="ARBA00022960"/>
    </source>
</evidence>
<dbReference type="PANTHER" id="PTHR35333:SF3">
    <property type="entry name" value="BETA-LACTAMASE-TYPE TRANSPEPTIDASE FOLD CONTAINING PROTEIN"/>
    <property type="match status" value="1"/>
</dbReference>
<dbReference type="GO" id="GO:0009002">
    <property type="term" value="F:serine-type D-Ala-D-Ala carboxypeptidase activity"/>
    <property type="evidence" value="ECO:0007669"/>
    <property type="project" value="InterPro"/>
</dbReference>
<feature type="active site" description="Acyl-ester intermediate" evidence="7">
    <location>
        <position position="120"/>
    </location>
</feature>
<feature type="domain" description="Peptidase S11 D-alanyl-D-alanine carboxypeptidase A N-terminal" evidence="10">
    <location>
        <begin position="86"/>
        <end position="309"/>
    </location>
</feature>
<dbReference type="GO" id="GO:0008360">
    <property type="term" value="P:regulation of cell shape"/>
    <property type="evidence" value="ECO:0007669"/>
    <property type="project" value="UniProtKB-KW"/>
</dbReference>
<evidence type="ECO:0000256" key="7">
    <source>
        <dbReference type="PIRSR" id="PIRSR618044-1"/>
    </source>
</evidence>
<dbReference type="InterPro" id="IPR001967">
    <property type="entry name" value="Peptidase_S11_N"/>
</dbReference>
<dbReference type="GO" id="GO:0006508">
    <property type="term" value="P:proteolysis"/>
    <property type="evidence" value="ECO:0007669"/>
    <property type="project" value="InterPro"/>
</dbReference>
<comment type="caution">
    <text evidence="11">The sequence shown here is derived from an EMBL/GenBank/DDBJ whole genome shotgun (WGS) entry which is preliminary data.</text>
</comment>
<feature type="binding site" evidence="8">
    <location>
        <position position="280"/>
    </location>
    <ligand>
        <name>substrate</name>
    </ligand>
</feature>
<dbReference type="PANTHER" id="PTHR35333">
    <property type="entry name" value="BETA-LACTAMASE"/>
    <property type="match status" value="1"/>
</dbReference>
<dbReference type="GO" id="GO:0008800">
    <property type="term" value="F:beta-lactamase activity"/>
    <property type="evidence" value="ECO:0007669"/>
    <property type="project" value="InterPro"/>
</dbReference>
<gene>
    <name evidence="11" type="ORF">A3B92_02455</name>
</gene>
<proteinExistence type="inferred from homology"/>
<evidence type="ECO:0000256" key="3">
    <source>
        <dbReference type="ARBA" id="ARBA00022801"/>
    </source>
</evidence>
<dbReference type="EMBL" id="MHJG01000003">
    <property type="protein sequence ID" value="OGY64372.1"/>
    <property type="molecule type" value="Genomic_DNA"/>
</dbReference>
<dbReference type="Gene3D" id="3.40.710.10">
    <property type="entry name" value="DD-peptidase/beta-lactamase superfamily"/>
    <property type="match status" value="1"/>
</dbReference>
<keyword evidence="6" id="KW-0961">Cell wall biogenesis/degradation</keyword>